<feature type="compositionally biased region" description="Gly residues" evidence="1">
    <location>
        <begin position="68"/>
        <end position="78"/>
    </location>
</feature>
<evidence type="ECO:0000313" key="2">
    <source>
        <dbReference type="EMBL" id="EYF06022.1"/>
    </source>
</evidence>
<dbReference type="RefSeq" id="WP_052375202.1">
    <property type="nucleotide sequence ID" value="NZ_ASRX01000019.1"/>
</dbReference>
<proteinExistence type="predicted"/>
<keyword evidence="3" id="KW-1185">Reference proteome</keyword>
<protein>
    <submittedName>
        <fullName evidence="2">Uncharacterized protein</fullName>
    </submittedName>
</protein>
<feature type="region of interest" description="Disordered" evidence="1">
    <location>
        <begin position="41"/>
        <end position="78"/>
    </location>
</feature>
<gene>
    <name evidence="2" type="ORF">CAP_2482</name>
</gene>
<evidence type="ECO:0000256" key="1">
    <source>
        <dbReference type="SAM" id="MobiDB-lite"/>
    </source>
</evidence>
<dbReference type="OrthoDB" id="5524054at2"/>
<reference evidence="2 3" key="1">
    <citation type="submission" date="2013-05" db="EMBL/GenBank/DDBJ databases">
        <title>Genome assembly of Chondromyces apiculatus DSM 436.</title>
        <authorList>
            <person name="Sharma G."/>
            <person name="Khatri I."/>
            <person name="Kaur C."/>
            <person name="Mayilraj S."/>
            <person name="Subramanian S."/>
        </authorList>
    </citation>
    <scope>NUCLEOTIDE SEQUENCE [LARGE SCALE GENOMIC DNA]</scope>
    <source>
        <strain evidence="2 3">DSM 436</strain>
    </source>
</reference>
<organism evidence="2 3">
    <name type="scientific">Chondromyces apiculatus DSM 436</name>
    <dbReference type="NCBI Taxonomy" id="1192034"/>
    <lineage>
        <taxon>Bacteria</taxon>
        <taxon>Pseudomonadati</taxon>
        <taxon>Myxococcota</taxon>
        <taxon>Polyangia</taxon>
        <taxon>Polyangiales</taxon>
        <taxon>Polyangiaceae</taxon>
        <taxon>Chondromyces</taxon>
    </lineage>
</organism>
<dbReference type="Proteomes" id="UP000019678">
    <property type="component" value="Unassembled WGS sequence"/>
</dbReference>
<evidence type="ECO:0000313" key="3">
    <source>
        <dbReference type="Proteomes" id="UP000019678"/>
    </source>
</evidence>
<comment type="caution">
    <text evidence="2">The sequence shown here is derived from an EMBL/GenBank/DDBJ whole genome shotgun (WGS) entry which is preliminary data.</text>
</comment>
<feature type="compositionally biased region" description="Gly residues" evidence="1">
    <location>
        <begin position="50"/>
        <end position="59"/>
    </location>
</feature>
<dbReference type="EMBL" id="ASRX01000019">
    <property type="protein sequence ID" value="EYF06022.1"/>
    <property type="molecule type" value="Genomic_DNA"/>
</dbReference>
<dbReference type="AlphaFoldDB" id="A0A017TAU7"/>
<accession>A0A017TAU7</accession>
<name>A0A017TAU7_9BACT</name>
<dbReference type="PROSITE" id="PS51257">
    <property type="entry name" value="PROKAR_LIPOPROTEIN"/>
    <property type="match status" value="1"/>
</dbReference>
<sequence>MTRSPRPRSPRLVALGLLLGAAALGACSSIIGLDDLELVPGPRPDDGPTAAGGHGGHGGETATTAPGSGAGGAGGAPGQGGAGGAGGFGGAGGAAGGGGTGPECSPPGPGCCDPNGDGIGSSACCDADNDGFLSTECIEAVPDNTDCDDTRPQVRPNQTAWFDAPYGGNKFDYNCSGATEPEYPQTSCASPNCPGSTRNNTFLGAVVCGHSGRFGSCSVFLGCSESVTEAAKILRCH</sequence>